<dbReference type="Proteomes" id="UP000321749">
    <property type="component" value="Unassembled WGS sequence"/>
</dbReference>
<organism evidence="3 4">
    <name type="scientific">Agrococcus baldri</name>
    <dbReference type="NCBI Taxonomy" id="153730"/>
    <lineage>
        <taxon>Bacteria</taxon>
        <taxon>Bacillati</taxon>
        <taxon>Actinomycetota</taxon>
        <taxon>Actinomycetes</taxon>
        <taxon>Micrococcales</taxon>
        <taxon>Microbacteriaceae</taxon>
        <taxon>Agrococcus</taxon>
    </lineage>
</organism>
<evidence type="ECO:0000256" key="1">
    <source>
        <dbReference type="SAM" id="Phobius"/>
    </source>
</evidence>
<reference evidence="3 4" key="1">
    <citation type="submission" date="2019-07" db="EMBL/GenBank/DDBJ databases">
        <title>Whole genome shotgun sequence of Agrococcus baldri NBRC 103055.</title>
        <authorList>
            <person name="Hosoyama A."/>
            <person name="Uohara A."/>
            <person name="Ohji S."/>
            <person name="Ichikawa N."/>
        </authorList>
    </citation>
    <scope>NUCLEOTIDE SEQUENCE [LARGE SCALE GENOMIC DNA]</scope>
    <source>
        <strain evidence="3 4">NBRC 103055</strain>
    </source>
</reference>
<dbReference type="InterPro" id="IPR049468">
    <property type="entry name" value="Restrct_endonuc-II-like_dom"/>
</dbReference>
<dbReference type="AlphaFoldDB" id="A0AA87RAD1"/>
<dbReference type="InterPro" id="IPR011335">
    <property type="entry name" value="Restrct_endonuc-II-like"/>
</dbReference>
<dbReference type="EMBL" id="BJUU01000003">
    <property type="protein sequence ID" value="GEK79459.1"/>
    <property type="molecule type" value="Genomic_DNA"/>
</dbReference>
<keyword evidence="4" id="KW-1185">Reference proteome</keyword>
<protein>
    <recommendedName>
        <fullName evidence="2">Restriction endonuclease type II-like domain-containing protein</fullName>
    </recommendedName>
</protein>
<gene>
    <name evidence="3" type="ORF">ABA31_08100</name>
</gene>
<keyword evidence="1" id="KW-0812">Transmembrane</keyword>
<dbReference type="Gene3D" id="3.40.960.10">
    <property type="entry name" value="VSR Endonuclease"/>
    <property type="match status" value="1"/>
</dbReference>
<evidence type="ECO:0000313" key="3">
    <source>
        <dbReference type="EMBL" id="GEK79459.1"/>
    </source>
</evidence>
<keyword evidence="1" id="KW-0472">Membrane</keyword>
<evidence type="ECO:0000259" key="2">
    <source>
        <dbReference type="Pfam" id="PF18741"/>
    </source>
</evidence>
<name>A0AA87RAD1_9MICO</name>
<dbReference type="RefSeq" id="WP_146792852.1">
    <property type="nucleotide sequence ID" value="NZ_BJUU01000003.1"/>
</dbReference>
<sequence>MQLRDDLPAAHVGVLSRSQILTAGGTDREIRLAVAAGTIRRLRAGWYAWPTAEPDVVRAIAAGGVVSCVTALAVLGVWVPADGRVHLRRSRRLRGPGVAAGLSACDLSHRRSARTTSAVDGVLDALAAAAGCLASDMLTVVIDSVLHLGLATRDELEQLWAHAPRAVRRALDAADGTAESGTETLVRLRLLRLGLSVEPQVWIGRKRVDFLLGERLIIEVDSRAWHLDAQAYERDRERDRQLAALGYHVIRLTYSQVLDDWASVEADILAIVSRGDHLRDAAVAA</sequence>
<evidence type="ECO:0000313" key="4">
    <source>
        <dbReference type="Proteomes" id="UP000321749"/>
    </source>
</evidence>
<feature type="transmembrane region" description="Helical" evidence="1">
    <location>
        <begin position="59"/>
        <end position="81"/>
    </location>
</feature>
<proteinExistence type="predicted"/>
<keyword evidence="1" id="KW-1133">Transmembrane helix</keyword>
<comment type="caution">
    <text evidence="3">The sequence shown here is derived from an EMBL/GenBank/DDBJ whole genome shotgun (WGS) entry which is preliminary data.</text>
</comment>
<dbReference type="Pfam" id="PF18741">
    <property type="entry name" value="MTES_1575"/>
    <property type="match status" value="1"/>
</dbReference>
<feature type="domain" description="Restriction endonuclease type II-like" evidence="2">
    <location>
        <begin position="185"/>
        <end position="268"/>
    </location>
</feature>
<dbReference type="SUPFAM" id="SSF52980">
    <property type="entry name" value="Restriction endonuclease-like"/>
    <property type="match status" value="1"/>
</dbReference>
<accession>A0AA87RAD1</accession>